<keyword evidence="6" id="KW-0560">Oxidoreductase</keyword>
<evidence type="ECO:0000256" key="2">
    <source>
        <dbReference type="ARBA" id="ARBA00022485"/>
    </source>
</evidence>
<dbReference type="Pfam" id="PF00384">
    <property type="entry name" value="Molybdopterin"/>
    <property type="match status" value="1"/>
</dbReference>
<dbReference type="InterPro" id="IPR050612">
    <property type="entry name" value="Prok_Mopterin_Oxidored"/>
</dbReference>
<evidence type="ECO:0000313" key="10">
    <source>
        <dbReference type="EMBL" id="NHM13894.1"/>
    </source>
</evidence>
<keyword evidence="7" id="KW-0408">Iron</keyword>
<dbReference type="PROSITE" id="PS51318">
    <property type="entry name" value="TAT"/>
    <property type="match status" value="1"/>
</dbReference>
<evidence type="ECO:0000256" key="1">
    <source>
        <dbReference type="ARBA" id="ARBA00010312"/>
    </source>
</evidence>
<dbReference type="EMBL" id="WPCR01000004">
    <property type="protein sequence ID" value="NHM13894.1"/>
    <property type="molecule type" value="Genomic_DNA"/>
</dbReference>
<dbReference type="SUPFAM" id="SSF50692">
    <property type="entry name" value="ADC-like"/>
    <property type="match status" value="1"/>
</dbReference>
<dbReference type="EMBL" id="CP072829">
    <property type="protein sequence ID" value="QTU84415.1"/>
    <property type="molecule type" value="Genomic_DNA"/>
</dbReference>
<evidence type="ECO:0000256" key="5">
    <source>
        <dbReference type="ARBA" id="ARBA00022729"/>
    </source>
</evidence>
<sequence length="729" mass="75990">MSGLKLTRRNFLVGTAGAAALVGCGGVVGYTAWSKAYADDEEQPSAPPKAVHTVCDGCPNQCGMVARTVEGKLWRVEGEQGHPRSGGRLCGRGQGYASIAYSQDRLTVPLKRNASGGFDPVSWDDALADIARHIKAAKPAEVAVFQARGTDAFFARRFVSALGSANYFTDAAVHDLDVAAAISAIAGTGLPVPDPAHAKYLVMLDASTNDTVLPADADAFAALRDRDAHMVLVDSRITAFSRLADKWVPIIPGTELAFLLGIAGQLIRSGAYDAAFAQACGEGFDQFAAEMKAYRLSWAAAKTGISEGVLGAIASNLAAAAPACYVDMPLGGTFGSGYANSVDVVRMVYLVNALLGNFNQAGGWIFGAAPAVDDAALAAAGIPAVKPGTAAAVDAQAAPLAGGDSCIAAMEAVRAGAVKTAVFVETNPVRDYPAAALVVEALSKLDCLVVCDEFMTETVELADYVLPLPTYLERTDTVQVVPAATSVAALRNQAIERIHPETRTVDEVFAALAGLCGVADAFAFSKEDYNRAVCDVLGVSYEGLVGQGVAAIPSSRVTLGEPPAFSTASGKLLFACPAFADAGLTAVPRWRDPKTSAGKAKPRLLVGEQATQYDTYTIDDEQLMAYAKQYGLDRAWISAELAEKHGIRDGDAVELSTTEATIAVPVKITSCVMPEVVWVPAHYGCTAQQVKQAYGFGAAPKQLISFNLEPATGAAMMNDVTVSIRKAGA</sequence>
<feature type="domain" description="4Fe-4S Mo/W bis-MGD-type" evidence="9">
    <location>
        <begin position="48"/>
        <end position="104"/>
    </location>
</feature>
<gene>
    <name evidence="10" type="ORF">GMI68_03760</name>
    <name evidence="11" type="ORF">J7S26_00275</name>
</gene>
<dbReference type="KEGG" id="ebz:J7S26_00275"/>
<organism evidence="11 13">
    <name type="scientific">Xiamenia xianingshaonis</name>
    <dbReference type="NCBI Taxonomy" id="2682776"/>
    <lineage>
        <taxon>Bacteria</taxon>
        <taxon>Bacillati</taxon>
        <taxon>Actinomycetota</taxon>
        <taxon>Coriobacteriia</taxon>
        <taxon>Eggerthellales</taxon>
        <taxon>Eggerthellaceae</taxon>
        <taxon>Xiamenia</taxon>
    </lineage>
</organism>
<dbReference type="InterPro" id="IPR019546">
    <property type="entry name" value="TAT_signal_bac_arc"/>
</dbReference>
<dbReference type="GO" id="GO:0046872">
    <property type="term" value="F:metal ion binding"/>
    <property type="evidence" value="ECO:0007669"/>
    <property type="project" value="UniProtKB-KW"/>
</dbReference>
<dbReference type="Proteomes" id="UP000636394">
    <property type="component" value="Unassembled WGS sequence"/>
</dbReference>
<name>A0A9E6SUD6_9ACTN</name>
<evidence type="ECO:0000259" key="9">
    <source>
        <dbReference type="PROSITE" id="PS51669"/>
    </source>
</evidence>
<dbReference type="InterPro" id="IPR006963">
    <property type="entry name" value="Mopterin_OxRdtase_4Fe-4S_dom"/>
</dbReference>
<evidence type="ECO:0000256" key="3">
    <source>
        <dbReference type="ARBA" id="ARBA00022505"/>
    </source>
</evidence>
<dbReference type="PROSITE" id="PS51257">
    <property type="entry name" value="PROKAR_LIPOPROTEIN"/>
    <property type="match status" value="1"/>
</dbReference>
<accession>A0A9E6SUD6</accession>
<dbReference type="GO" id="GO:0043546">
    <property type="term" value="F:molybdopterin cofactor binding"/>
    <property type="evidence" value="ECO:0007669"/>
    <property type="project" value="InterPro"/>
</dbReference>
<dbReference type="PROSITE" id="PS51669">
    <property type="entry name" value="4FE4S_MOW_BIS_MGD"/>
    <property type="match status" value="1"/>
</dbReference>
<reference evidence="10 12" key="1">
    <citation type="submission" date="2019-11" db="EMBL/GenBank/DDBJ databases">
        <title>Eggerthellaceae novel genus isolated from the rectal contents of marmort.</title>
        <authorList>
            <person name="Zhang G."/>
        </authorList>
    </citation>
    <scope>NUCLEOTIDE SEQUENCE [LARGE SCALE GENOMIC DNA]</scope>
    <source>
        <strain evidence="10">Zg-886</strain>
        <strain evidence="12">zg-886</strain>
    </source>
</reference>
<dbReference type="GO" id="GO:0051539">
    <property type="term" value="F:4 iron, 4 sulfur cluster binding"/>
    <property type="evidence" value="ECO:0007669"/>
    <property type="project" value="UniProtKB-KW"/>
</dbReference>
<evidence type="ECO:0000313" key="12">
    <source>
        <dbReference type="Proteomes" id="UP000636394"/>
    </source>
</evidence>
<evidence type="ECO:0000256" key="4">
    <source>
        <dbReference type="ARBA" id="ARBA00022723"/>
    </source>
</evidence>
<keyword evidence="12" id="KW-1185">Reference proteome</keyword>
<dbReference type="Gene3D" id="2.20.25.90">
    <property type="entry name" value="ADC-like domains"/>
    <property type="match status" value="1"/>
</dbReference>
<dbReference type="SUPFAM" id="SSF53706">
    <property type="entry name" value="Formate dehydrogenase/DMSO reductase, domains 1-3"/>
    <property type="match status" value="1"/>
</dbReference>
<keyword evidence="4" id="KW-0479">Metal-binding</keyword>
<dbReference type="Proteomes" id="UP000671910">
    <property type="component" value="Chromosome"/>
</dbReference>
<dbReference type="InterPro" id="IPR006657">
    <property type="entry name" value="MoPterin_dinucl-bd_dom"/>
</dbReference>
<dbReference type="GO" id="GO:0016491">
    <property type="term" value="F:oxidoreductase activity"/>
    <property type="evidence" value="ECO:0007669"/>
    <property type="project" value="UniProtKB-KW"/>
</dbReference>
<dbReference type="Gene3D" id="2.40.40.20">
    <property type="match status" value="1"/>
</dbReference>
<keyword evidence="8" id="KW-0411">Iron-sulfur</keyword>
<dbReference type="Gene3D" id="3.40.50.740">
    <property type="match status" value="1"/>
</dbReference>
<dbReference type="Pfam" id="PF01568">
    <property type="entry name" value="Molydop_binding"/>
    <property type="match status" value="1"/>
</dbReference>
<evidence type="ECO:0000256" key="6">
    <source>
        <dbReference type="ARBA" id="ARBA00023002"/>
    </source>
</evidence>
<protein>
    <submittedName>
        <fullName evidence="11">Molybdopterin-dependent oxidoreductase</fullName>
    </submittedName>
</protein>
<evidence type="ECO:0000313" key="11">
    <source>
        <dbReference type="EMBL" id="QTU84415.1"/>
    </source>
</evidence>
<dbReference type="NCBIfam" id="TIGR01409">
    <property type="entry name" value="TAT_signal_seq"/>
    <property type="match status" value="1"/>
</dbReference>
<reference evidence="11" key="2">
    <citation type="submission" date="2021-04" db="EMBL/GenBank/DDBJ databases">
        <title>Novel species in family Eggerthellaceae.</title>
        <authorList>
            <person name="Zhang G."/>
        </authorList>
    </citation>
    <scope>NUCLEOTIDE SEQUENCE</scope>
    <source>
        <strain evidence="11">Zg-886</strain>
    </source>
</reference>
<dbReference type="InterPro" id="IPR006311">
    <property type="entry name" value="TAT_signal"/>
</dbReference>
<dbReference type="Pfam" id="PF04879">
    <property type="entry name" value="Molybdop_Fe4S4"/>
    <property type="match status" value="1"/>
</dbReference>
<keyword evidence="3" id="KW-0500">Molybdenum</keyword>
<dbReference type="Gene3D" id="3.30.2070.10">
    <property type="entry name" value="Formate dehydrogenase/DMSO reductase"/>
    <property type="match status" value="1"/>
</dbReference>
<dbReference type="AlphaFoldDB" id="A0A9E6SUD6"/>
<comment type="similarity">
    <text evidence="1">Belongs to the prokaryotic molybdopterin-containing oxidoreductase family.</text>
</comment>
<proteinExistence type="inferred from homology"/>
<dbReference type="RefSeq" id="WP_166339008.1">
    <property type="nucleotide sequence ID" value="NZ_CP072829.1"/>
</dbReference>
<dbReference type="PANTHER" id="PTHR43742">
    <property type="entry name" value="TRIMETHYLAMINE-N-OXIDE REDUCTASE"/>
    <property type="match status" value="1"/>
</dbReference>
<evidence type="ECO:0000313" key="13">
    <source>
        <dbReference type="Proteomes" id="UP000671910"/>
    </source>
</evidence>
<dbReference type="InterPro" id="IPR006656">
    <property type="entry name" value="Mopterin_OxRdtase"/>
</dbReference>
<evidence type="ECO:0000256" key="8">
    <source>
        <dbReference type="ARBA" id="ARBA00023014"/>
    </source>
</evidence>
<evidence type="ECO:0000256" key="7">
    <source>
        <dbReference type="ARBA" id="ARBA00023004"/>
    </source>
</evidence>
<dbReference type="PANTHER" id="PTHR43742:SF9">
    <property type="entry name" value="TETRATHIONATE REDUCTASE SUBUNIT A"/>
    <property type="match status" value="1"/>
</dbReference>
<keyword evidence="5" id="KW-0732">Signal</keyword>
<keyword evidence="2" id="KW-0004">4Fe-4S</keyword>
<dbReference type="Gene3D" id="3.40.228.10">
    <property type="entry name" value="Dimethylsulfoxide Reductase, domain 2"/>
    <property type="match status" value="1"/>
</dbReference>
<dbReference type="SMART" id="SM00926">
    <property type="entry name" value="Molybdop_Fe4S4"/>
    <property type="match status" value="1"/>
</dbReference>
<dbReference type="InterPro" id="IPR009010">
    <property type="entry name" value="Asp_de-COase-like_dom_sf"/>
</dbReference>